<dbReference type="EMBL" id="AFWV01000014">
    <property type="protein sequence ID" value="EGV16849.1"/>
    <property type="molecule type" value="Genomic_DNA"/>
</dbReference>
<dbReference type="InterPro" id="IPR013096">
    <property type="entry name" value="Cupin_2"/>
</dbReference>
<dbReference type="Gene3D" id="2.60.120.10">
    <property type="entry name" value="Jelly Rolls"/>
    <property type="match status" value="1"/>
</dbReference>
<dbReference type="PATRIC" id="fig|768671.3.peg.4197"/>
<dbReference type="OrthoDB" id="7870362at2"/>
<dbReference type="PANTHER" id="PTHR36114:SF1">
    <property type="entry name" value="16.7 KDA PROTEIN IN WHIE LOCUS"/>
    <property type="match status" value="1"/>
</dbReference>
<dbReference type="STRING" id="768671.ThimaDRAFT_3976"/>
<dbReference type="InterPro" id="IPR011051">
    <property type="entry name" value="RmlC_Cupin_sf"/>
</dbReference>
<dbReference type="Pfam" id="PF07883">
    <property type="entry name" value="Cupin_2"/>
    <property type="match status" value="1"/>
</dbReference>
<dbReference type="PANTHER" id="PTHR36114">
    <property type="entry name" value="16.7 KDA PROTEIN IN WHIE LOCUS"/>
    <property type="match status" value="1"/>
</dbReference>
<dbReference type="eggNOG" id="COG0662">
    <property type="taxonomic scope" value="Bacteria"/>
</dbReference>
<accession>F9UGC3</accession>
<dbReference type="AlphaFoldDB" id="F9UGC3"/>
<organism evidence="2 3">
    <name type="scientific">Thiocapsa marina 5811</name>
    <dbReference type="NCBI Taxonomy" id="768671"/>
    <lineage>
        <taxon>Bacteria</taxon>
        <taxon>Pseudomonadati</taxon>
        <taxon>Pseudomonadota</taxon>
        <taxon>Gammaproteobacteria</taxon>
        <taxon>Chromatiales</taxon>
        <taxon>Chromatiaceae</taxon>
        <taxon>Thiocapsa</taxon>
    </lineage>
</organism>
<dbReference type="RefSeq" id="WP_007194848.1">
    <property type="nucleotide sequence ID" value="NZ_AFWV01000014.1"/>
</dbReference>
<dbReference type="CDD" id="cd02214">
    <property type="entry name" value="cupin_MJ1618"/>
    <property type="match status" value="1"/>
</dbReference>
<proteinExistence type="predicted"/>
<evidence type="ECO:0000313" key="3">
    <source>
        <dbReference type="Proteomes" id="UP000005459"/>
    </source>
</evidence>
<name>F9UGC3_9GAMM</name>
<dbReference type="InterPro" id="IPR014710">
    <property type="entry name" value="RmlC-like_jellyroll"/>
</dbReference>
<dbReference type="InterPro" id="IPR052044">
    <property type="entry name" value="PKS_Associated_Protein"/>
</dbReference>
<evidence type="ECO:0000259" key="1">
    <source>
        <dbReference type="Pfam" id="PF07883"/>
    </source>
</evidence>
<keyword evidence="3" id="KW-1185">Reference proteome</keyword>
<reference evidence="2 3" key="1">
    <citation type="submission" date="2011-06" db="EMBL/GenBank/DDBJ databases">
        <title>The draft genome of Thiocapsa marina 5811.</title>
        <authorList>
            <consortium name="US DOE Joint Genome Institute (JGI-PGF)"/>
            <person name="Lucas S."/>
            <person name="Han J."/>
            <person name="Cheng J.-F."/>
            <person name="Goodwin L."/>
            <person name="Pitluck S."/>
            <person name="Peters L."/>
            <person name="Land M.L."/>
            <person name="Hauser L."/>
            <person name="Vogl K."/>
            <person name="Liu Z."/>
            <person name="Imhoff J."/>
            <person name="Thiel V."/>
            <person name="Frigaard N.-U."/>
            <person name="Bryant D."/>
            <person name="Woyke T.J."/>
        </authorList>
    </citation>
    <scope>NUCLEOTIDE SEQUENCE [LARGE SCALE GENOMIC DNA]</scope>
    <source>
        <strain evidence="2 3">5811</strain>
    </source>
</reference>
<dbReference type="Proteomes" id="UP000005459">
    <property type="component" value="Unassembled WGS sequence"/>
</dbReference>
<dbReference type="SUPFAM" id="SSF51182">
    <property type="entry name" value="RmlC-like cupins"/>
    <property type="match status" value="1"/>
</dbReference>
<feature type="domain" description="Cupin type-2" evidence="1">
    <location>
        <begin position="57"/>
        <end position="110"/>
    </location>
</feature>
<sequence>MSRTLGLIHSPREADEFFTDEGCFILETWNRADDPTLSVARARVERGVTTRLHKLAGIAERYLILSGSGRVEVEGIPPQSVGPGDLVYIPADRGQRIANTGDGDLVFLAICTPRFVPEAYLDIDPDPPT</sequence>
<gene>
    <name evidence="2" type="ORF">ThimaDRAFT_3976</name>
</gene>
<evidence type="ECO:0000313" key="2">
    <source>
        <dbReference type="EMBL" id="EGV16849.1"/>
    </source>
</evidence>
<protein>
    <submittedName>
        <fullName evidence="2">Cupin 2 conserved barrel domain protein</fullName>
    </submittedName>
</protein>